<sequence>MKPLPLLVLCLVLSGCQCGMDVPVPVTLRIRNETSQAIFVDATDDTWGLRVQRRVRGQWYSFVEAPPCECLACGSICDGCACSAPPRPSRVRKLLPSTSIERSWEGIVQVDQTASCRNSSGEIQGCLEADVPPVDETFRLEFCYAVSALSAGPTDGSTPVPGKLPDDAQECVRQEFTPADGVVEVRPLPPPACTEGTECASSGTLCLGGFCTATCPAHVFPALGGAWQVRVLEPEEQGVPGFFSVRVGADGRRRFTGSGTLTSVRYAQETLTLQLARPASPSGEHKASLAFALPSEAALPLQAGEGLTVLVVDASTDLLPENRALTLHDTAGNLLLAADPGQLGAVLGTGETAPFAVTTLPAPVGCEDTPCGKRVFFRSEVRWGTSVWSLDPGQGKDIAGAKATWYALNLANSEYRSDACPLKSVMPYVLVQRRGE</sequence>
<dbReference type="PROSITE" id="PS51257">
    <property type="entry name" value="PROKAR_LIPOPROTEIN"/>
    <property type="match status" value="1"/>
</dbReference>
<proteinExistence type="predicted"/>
<reference evidence="1 2" key="1">
    <citation type="submission" date="2022-11" db="EMBL/GenBank/DDBJ databases">
        <title>Minimal conservation of predation-associated metabolite biosynthetic gene clusters underscores biosynthetic potential of Myxococcota including descriptions for ten novel species: Archangium lansinium sp. nov., Myxococcus landrumus sp. nov., Nannocystis bai.</title>
        <authorList>
            <person name="Ahearne A."/>
            <person name="Stevens C."/>
            <person name="Dowd S."/>
        </authorList>
    </citation>
    <scope>NUCLEOTIDE SEQUENCE [LARGE SCALE GENOMIC DNA]</scope>
    <source>
        <strain evidence="1 2">NCWAL01</strain>
    </source>
</reference>
<keyword evidence="2" id="KW-1185">Reference proteome</keyword>
<evidence type="ECO:0000313" key="2">
    <source>
        <dbReference type="Proteomes" id="UP001221838"/>
    </source>
</evidence>
<protein>
    <recommendedName>
        <fullName evidence="3">Lipoprotein</fullName>
    </recommendedName>
</protein>
<gene>
    <name evidence="1" type="ORF">POL68_07660</name>
</gene>
<dbReference type="Proteomes" id="UP001221838">
    <property type="component" value="Unassembled WGS sequence"/>
</dbReference>
<accession>A0ABT5D3V1</accession>
<dbReference type="EMBL" id="JAQNDM010000002">
    <property type="protein sequence ID" value="MDC0708344.1"/>
    <property type="molecule type" value="Genomic_DNA"/>
</dbReference>
<organism evidence="1 2">
    <name type="scientific">Stigmatella ashevillensis</name>
    <dbReference type="NCBI Taxonomy" id="2995309"/>
    <lineage>
        <taxon>Bacteria</taxon>
        <taxon>Pseudomonadati</taxon>
        <taxon>Myxococcota</taxon>
        <taxon>Myxococcia</taxon>
        <taxon>Myxococcales</taxon>
        <taxon>Cystobacterineae</taxon>
        <taxon>Archangiaceae</taxon>
        <taxon>Stigmatella</taxon>
    </lineage>
</organism>
<name>A0ABT5D3V1_9BACT</name>
<dbReference type="RefSeq" id="WP_272136099.1">
    <property type="nucleotide sequence ID" value="NZ_JAQNDM010000002.1"/>
</dbReference>
<evidence type="ECO:0008006" key="3">
    <source>
        <dbReference type="Google" id="ProtNLM"/>
    </source>
</evidence>
<comment type="caution">
    <text evidence="1">The sequence shown here is derived from an EMBL/GenBank/DDBJ whole genome shotgun (WGS) entry which is preliminary data.</text>
</comment>
<evidence type="ECO:0000313" key="1">
    <source>
        <dbReference type="EMBL" id="MDC0708344.1"/>
    </source>
</evidence>